<name>A0A553NQ01_TIGCA</name>
<sequence length="126" mass="13778">MSWQSYVDDQLIATGMIKKAVICGHDGNIWAQTPGFNVTQAELSTLISKYTNTEELALSGVTIAGVRYMFLSNTDKVIRAKKGTSGIHTIKTTQALILCVYEDPIVPEQAATVTEKLGEYLISMGY</sequence>
<dbReference type="AlphaFoldDB" id="A0A553NQ01"/>
<evidence type="ECO:0000256" key="4">
    <source>
        <dbReference type="ARBA" id="ARBA00013422"/>
    </source>
</evidence>
<dbReference type="Proteomes" id="UP000318571">
    <property type="component" value="Chromosome 4"/>
</dbReference>
<dbReference type="PRINTS" id="PR01640">
    <property type="entry name" value="PROFILINPLNT"/>
</dbReference>
<dbReference type="PRINTS" id="PR00392">
    <property type="entry name" value="PROFILIN"/>
</dbReference>
<evidence type="ECO:0000313" key="10">
    <source>
        <dbReference type="EMBL" id="TRY67490.1"/>
    </source>
</evidence>
<evidence type="ECO:0000256" key="8">
    <source>
        <dbReference type="RuleBase" id="RU003908"/>
    </source>
</evidence>
<dbReference type="GO" id="GO:0005856">
    <property type="term" value="C:cytoskeleton"/>
    <property type="evidence" value="ECO:0007669"/>
    <property type="project" value="UniProtKB-SubCell"/>
</dbReference>
<reference evidence="10 11" key="1">
    <citation type="journal article" date="2018" name="Nat. Ecol. Evol.">
        <title>Genomic signatures of mitonuclear coevolution across populations of Tigriopus californicus.</title>
        <authorList>
            <person name="Barreto F.S."/>
            <person name="Watson E.T."/>
            <person name="Lima T.G."/>
            <person name="Willett C.S."/>
            <person name="Edmands S."/>
            <person name="Li W."/>
            <person name="Burton R.S."/>
        </authorList>
    </citation>
    <scope>NUCLEOTIDE SEQUENCE [LARGE SCALE GENOMIC DNA]</scope>
    <source>
        <strain evidence="10 11">San Diego</strain>
    </source>
</reference>
<evidence type="ECO:0000256" key="3">
    <source>
        <dbReference type="ARBA" id="ARBA00011583"/>
    </source>
</evidence>
<proteinExistence type="inferred from homology"/>
<dbReference type="CDD" id="cd00148">
    <property type="entry name" value="PROF"/>
    <property type="match status" value="1"/>
</dbReference>
<dbReference type="SMART" id="SM00392">
    <property type="entry name" value="PROF"/>
    <property type="match status" value="1"/>
</dbReference>
<dbReference type="InterPro" id="IPR048278">
    <property type="entry name" value="PFN"/>
</dbReference>
<evidence type="ECO:0000256" key="9">
    <source>
        <dbReference type="RuleBase" id="RU003909"/>
    </source>
</evidence>
<dbReference type="Pfam" id="PF00235">
    <property type="entry name" value="Profilin"/>
    <property type="match status" value="1"/>
</dbReference>
<dbReference type="InterPro" id="IPR036140">
    <property type="entry name" value="PFN_sf"/>
</dbReference>
<dbReference type="SUPFAM" id="SSF55770">
    <property type="entry name" value="Profilin (actin-binding protein)"/>
    <property type="match status" value="1"/>
</dbReference>
<dbReference type="STRING" id="6832.A0A553NQ01"/>
<evidence type="ECO:0000256" key="5">
    <source>
        <dbReference type="ARBA" id="ARBA00022490"/>
    </source>
</evidence>
<evidence type="ECO:0000256" key="6">
    <source>
        <dbReference type="ARBA" id="ARBA00023203"/>
    </source>
</evidence>
<evidence type="ECO:0000256" key="2">
    <source>
        <dbReference type="ARBA" id="ARBA00010058"/>
    </source>
</evidence>
<dbReference type="EMBL" id="VCGU01000011">
    <property type="protein sequence ID" value="TRY67490.1"/>
    <property type="molecule type" value="Genomic_DNA"/>
</dbReference>
<comment type="function">
    <text evidence="8">Binds to actin and affects the structure of the cytoskeleton. At high concentrations, profilin prevents the polymerization of actin, whereas it enhances it at low concentrations.</text>
</comment>
<protein>
    <recommendedName>
        <fullName evidence="4 9">Profilin</fullName>
    </recommendedName>
</protein>
<dbReference type="InterPro" id="IPR027310">
    <property type="entry name" value="Profilin_CS"/>
</dbReference>
<dbReference type="FunFam" id="3.30.450.30:FF:000001">
    <property type="entry name" value="Profilin"/>
    <property type="match status" value="1"/>
</dbReference>
<comment type="similarity">
    <text evidence="2 9">Belongs to the profilin family.</text>
</comment>
<accession>A0A553NQ01</accession>
<evidence type="ECO:0000256" key="1">
    <source>
        <dbReference type="ARBA" id="ARBA00004245"/>
    </source>
</evidence>
<organism evidence="10 11">
    <name type="scientific">Tigriopus californicus</name>
    <name type="common">Marine copepod</name>
    <dbReference type="NCBI Taxonomy" id="6832"/>
    <lineage>
        <taxon>Eukaryota</taxon>
        <taxon>Metazoa</taxon>
        <taxon>Ecdysozoa</taxon>
        <taxon>Arthropoda</taxon>
        <taxon>Crustacea</taxon>
        <taxon>Multicrustacea</taxon>
        <taxon>Hexanauplia</taxon>
        <taxon>Copepoda</taxon>
        <taxon>Harpacticoida</taxon>
        <taxon>Harpacticidae</taxon>
        <taxon>Tigriopus</taxon>
    </lineage>
</organism>
<evidence type="ECO:0000256" key="7">
    <source>
        <dbReference type="ARBA" id="ARBA00023212"/>
    </source>
</evidence>
<evidence type="ECO:0000313" key="11">
    <source>
        <dbReference type="Proteomes" id="UP000318571"/>
    </source>
</evidence>
<keyword evidence="6 9" id="KW-0009">Actin-binding</keyword>
<keyword evidence="11" id="KW-1185">Reference proteome</keyword>
<comment type="subunit">
    <text evidence="3 8">Occurs in many kinds of cells as a complex with monomeric actin in a 1:1 ratio.</text>
</comment>
<gene>
    <name evidence="10" type="ORF">TCAL_09231</name>
</gene>
<dbReference type="PANTHER" id="PTHR11604:SF0">
    <property type="entry name" value="PROFILIN"/>
    <property type="match status" value="1"/>
</dbReference>
<dbReference type="OMA" id="YICLYAE"/>
<dbReference type="GO" id="GO:0003785">
    <property type="term" value="F:actin monomer binding"/>
    <property type="evidence" value="ECO:0007669"/>
    <property type="project" value="TreeGrafter"/>
</dbReference>
<keyword evidence="5" id="KW-0963">Cytoplasm</keyword>
<dbReference type="PANTHER" id="PTHR11604">
    <property type="entry name" value="PROFILIN"/>
    <property type="match status" value="1"/>
</dbReference>
<dbReference type="Gene3D" id="3.30.450.30">
    <property type="entry name" value="Dynein light chain 2a, cytoplasmic"/>
    <property type="match status" value="1"/>
</dbReference>
<dbReference type="OrthoDB" id="421374at2759"/>
<keyword evidence="7 8" id="KW-0206">Cytoskeleton</keyword>
<dbReference type="InterPro" id="IPR005455">
    <property type="entry name" value="PFN_euk"/>
</dbReference>
<comment type="caution">
    <text evidence="10">The sequence shown here is derived from an EMBL/GenBank/DDBJ whole genome shotgun (WGS) entry which is preliminary data.</text>
</comment>
<dbReference type="PROSITE" id="PS00414">
    <property type="entry name" value="PROFILIN"/>
    <property type="match status" value="1"/>
</dbReference>
<comment type="subcellular location">
    <subcellularLocation>
        <location evidence="1">Cytoplasm</location>
        <location evidence="1">Cytoskeleton</location>
    </subcellularLocation>
</comment>
<dbReference type="GO" id="GO:0005938">
    <property type="term" value="C:cell cortex"/>
    <property type="evidence" value="ECO:0007669"/>
    <property type="project" value="TreeGrafter"/>
</dbReference>